<evidence type="ECO:0000313" key="2">
    <source>
        <dbReference type="EMBL" id="RKG35135.1"/>
    </source>
</evidence>
<dbReference type="AlphaFoldDB" id="A0A3A8EKK1"/>
<proteinExistence type="predicted"/>
<dbReference type="InterPro" id="IPR006440">
    <property type="entry name" value="Doc"/>
</dbReference>
<dbReference type="InterPro" id="IPR036597">
    <property type="entry name" value="Fido-like_dom_sf"/>
</dbReference>
<organism evidence="2 3">
    <name type="scientific">Acinetobacter guerrae</name>
    <dbReference type="NCBI Taxonomy" id="1843371"/>
    <lineage>
        <taxon>Bacteria</taxon>
        <taxon>Pseudomonadati</taxon>
        <taxon>Pseudomonadota</taxon>
        <taxon>Gammaproteobacteria</taxon>
        <taxon>Moraxellales</taxon>
        <taxon>Moraxellaceae</taxon>
        <taxon>Acinetobacter</taxon>
    </lineage>
</organism>
<sequence length="128" mass="14332">MTKINSTFVIAVHNEILKQTGVGREGFDVNKLESVLSRIDQQIYYNDVNDLFEIAAWHGISLAKGHAFVDGNKRTGLAVMLTYLEIQGVSIQKCTGLDDLMVDIVESQDNHEDLAKIVSDFLYELSEI</sequence>
<dbReference type="EMBL" id="RAXU01000004">
    <property type="protein sequence ID" value="RKG35135.1"/>
    <property type="molecule type" value="Genomic_DNA"/>
</dbReference>
<dbReference type="Proteomes" id="UP000269001">
    <property type="component" value="Unassembled WGS sequence"/>
</dbReference>
<comment type="caution">
    <text evidence="2">The sequence shown here is derived from an EMBL/GenBank/DDBJ whole genome shotgun (WGS) entry which is preliminary data.</text>
</comment>
<reference evidence="2 3" key="1">
    <citation type="submission" date="2018-09" db="EMBL/GenBank/DDBJ databases">
        <title>The draft genome of Acinetobacter spp. strains.</title>
        <authorList>
            <person name="Qin J."/>
            <person name="Feng Y."/>
            <person name="Zong Z."/>
        </authorList>
    </citation>
    <scope>NUCLEOTIDE SEQUENCE [LARGE SCALE GENOMIC DNA]</scope>
    <source>
        <strain evidence="2 3">WCHAc060096</strain>
    </source>
</reference>
<dbReference type="PROSITE" id="PS51459">
    <property type="entry name" value="FIDO"/>
    <property type="match status" value="1"/>
</dbReference>
<evidence type="ECO:0000313" key="3">
    <source>
        <dbReference type="Proteomes" id="UP000269001"/>
    </source>
</evidence>
<feature type="domain" description="Fido" evidence="1">
    <location>
        <begin position="4"/>
        <end position="124"/>
    </location>
</feature>
<name>A0A3A8EKK1_9GAMM</name>
<dbReference type="GO" id="GO:0016301">
    <property type="term" value="F:kinase activity"/>
    <property type="evidence" value="ECO:0007669"/>
    <property type="project" value="InterPro"/>
</dbReference>
<dbReference type="PANTHER" id="PTHR39426">
    <property type="entry name" value="HOMOLOGY TO DEATH-ON-CURING PROTEIN OF PHAGE P1"/>
    <property type="match status" value="1"/>
</dbReference>
<dbReference type="InterPro" id="IPR003812">
    <property type="entry name" value="Fido"/>
</dbReference>
<dbReference type="SUPFAM" id="SSF140931">
    <property type="entry name" value="Fic-like"/>
    <property type="match status" value="1"/>
</dbReference>
<keyword evidence="3" id="KW-1185">Reference proteome</keyword>
<dbReference type="RefSeq" id="WP_120369423.1">
    <property type="nucleotide sequence ID" value="NZ_RAXU01000004.1"/>
</dbReference>
<dbReference type="PANTHER" id="PTHR39426:SF1">
    <property type="entry name" value="HOMOLOGY TO DEATH-ON-CURING PROTEIN OF PHAGE P1"/>
    <property type="match status" value="1"/>
</dbReference>
<gene>
    <name evidence="2" type="ORF">D7V21_04960</name>
</gene>
<dbReference type="InterPro" id="IPR053737">
    <property type="entry name" value="Type_II_TA_Toxin"/>
</dbReference>
<evidence type="ECO:0000259" key="1">
    <source>
        <dbReference type="PROSITE" id="PS51459"/>
    </source>
</evidence>
<dbReference type="NCBIfam" id="TIGR01550">
    <property type="entry name" value="DOC_P1"/>
    <property type="match status" value="1"/>
</dbReference>
<dbReference type="Pfam" id="PF02661">
    <property type="entry name" value="Fic"/>
    <property type="match status" value="1"/>
</dbReference>
<accession>A0A3A8EKK1</accession>
<protein>
    <submittedName>
        <fullName evidence="2">Type II toxin-antitoxin system death-on-curing family toxin</fullName>
    </submittedName>
</protein>
<dbReference type="Gene3D" id="1.20.120.1870">
    <property type="entry name" value="Fic/DOC protein, Fido domain"/>
    <property type="match status" value="1"/>
</dbReference>